<sequence length="162" mass="18721">MPLNFIECPLRLYEDGLLKSVDISASLPASLKHLLETTSVFRKRRCLRTSASTPESQSSVDNRSTVSSRFDGHTFGTRWHIHYNIFSATSADLQGSLVFYRHLGWLSQNPKVTTPALDDSEAHIEDRMCFKKRKRYCEDRPHRYPAGKPHCRSMHWTHQAYP</sequence>
<dbReference type="Proteomes" id="UP000008177">
    <property type="component" value="Unplaced contigs"/>
</dbReference>
<reference evidence="2" key="1">
    <citation type="journal article" date="2011" name="PLoS Genet.">
        <title>Genomic analysis of the necrotrophic fungal pathogens Sclerotinia sclerotiorum and Botrytis cinerea.</title>
        <authorList>
            <person name="Amselem J."/>
            <person name="Cuomo C.A."/>
            <person name="van Kan J.A."/>
            <person name="Viaud M."/>
            <person name="Benito E.P."/>
            <person name="Couloux A."/>
            <person name="Coutinho P.M."/>
            <person name="de Vries R.P."/>
            <person name="Dyer P.S."/>
            <person name="Fillinger S."/>
            <person name="Fournier E."/>
            <person name="Gout L."/>
            <person name="Hahn M."/>
            <person name="Kohn L."/>
            <person name="Lapalu N."/>
            <person name="Plummer K.M."/>
            <person name="Pradier J.M."/>
            <person name="Quevillon E."/>
            <person name="Sharon A."/>
            <person name="Simon A."/>
            <person name="ten Have A."/>
            <person name="Tudzynski B."/>
            <person name="Tudzynski P."/>
            <person name="Wincker P."/>
            <person name="Andrew M."/>
            <person name="Anthouard V."/>
            <person name="Beever R.E."/>
            <person name="Beffa R."/>
            <person name="Benoit I."/>
            <person name="Bouzid O."/>
            <person name="Brault B."/>
            <person name="Chen Z."/>
            <person name="Choquer M."/>
            <person name="Collemare J."/>
            <person name="Cotton P."/>
            <person name="Danchin E.G."/>
            <person name="Da Silva C."/>
            <person name="Gautier A."/>
            <person name="Giraud C."/>
            <person name="Giraud T."/>
            <person name="Gonzalez C."/>
            <person name="Grossetete S."/>
            <person name="Guldener U."/>
            <person name="Henrissat B."/>
            <person name="Howlett B.J."/>
            <person name="Kodira C."/>
            <person name="Kretschmer M."/>
            <person name="Lappartient A."/>
            <person name="Leroch M."/>
            <person name="Levis C."/>
            <person name="Mauceli E."/>
            <person name="Neuveglise C."/>
            <person name="Oeser B."/>
            <person name="Pearson M."/>
            <person name="Poulain J."/>
            <person name="Poussereau N."/>
            <person name="Quesneville H."/>
            <person name="Rascle C."/>
            <person name="Schumacher J."/>
            <person name="Segurens B."/>
            <person name="Sexton A."/>
            <person name="Silva E."/>
            <person name="Sirven C."/>
            <person name="Soanes D.M."/>
            <person name="Talbot N.J."/>
            <person name="Templeton M."/>
            <person name="Yandava C."/>
            <person name="Yarden O."/>
            <person name="Zeng Q."/>
            <person name="Rollins J.A."/>
            <person name="Lebrun M.H."/>
            <person name="Dickman M."/>
        </authorList>
    </citation>
    <scope>NUCLEOTIDE SEQUENCE [LARGE SCALE GENOMIC DNA]</scope>
    <source>
        <strain evidence="2">T4</strain>
    </source>
</reference>
<protein>
    <submittedName>
        <fullName evidence="1">Uncharacterized protein</fullName>
    </submittedName>
</protein>
<accession>G2YFG2</accession>
<organism evidence="1 2">
    <name type="scientific">Botryotinia fuckeliana (strain T4)</name>
    <name type="common">Noble rot fungus</name>
    <name type="synonym">Botrytis cinerea</name>
    <dbReference type="NCBI Taxonomy" id="999810"/>
    <lineage>
        <taxon>Eukaryota</taxon>
        <taxon>Fungi</taxon>
        <taxon>Dikarya</taxon>
        <taxon>Ascomycota</taxon>
        <taxon>Pezizomycotina</taxon>
        <taxon>Leotiomycetes</taxon>
        <taxon>Helotiales</taxon>
        <taxon>Sclerotiniaceae</taxon>
        <taxon>Botrytis</taxon>
    </lineage>
</organism>
<dbReference type="HOGENOM" id="CLU_1635130_0_0_1"/>
<dbReference type="InParanoid" id="G2YFG2"/>
<evidence type="ECO:0000313" key="2">
    <source>
        <dbReference type="Proteomes" id="UP000008177"/>
    </source>
</evidence>
<proteinExistence type="predicted"/>
<evidence type="ECO:0000313" key="1">
    <source>
        <dbReference type="EMBL" id="CCD50510.1"/>
    </source>
</evidence>
<dbReference type="AlphaFoldDB" id="G2YFG2"/>
<dbReference type="EMBL" id="FQ790326">
    <property type="protein sequence ID" value="CCD50510.1"/>
    <property type="molecule type" value="Genomic_DNA"/>
</dbReference>
<gene>
    <name evidence="1" type="ORF">BofuT4_P089090.1</name>
</gene>
<name>G2YFG2_BOTF4</name>